<organism evidence="1 2">
    <name type="scientific">Vararia minispora EC-137</name>
    <dbReference type="NCBI Taxonomy" id="1314806"/>
    <lineage>
        <taxon>Eukaryota</taxon>
        <taxon>Fungi</taxon>
        <taxon>Dikarya</taxon>
        <taxon>Basidiomycota</taxon>
        <taxon>Agaricomycotina</taxon>
        <taxon>Agaricomycetes</taxon>
        <taxon>Russulales</taxon>
        <taxon>Lachnocladiaceae</taxon>
        <taxon>Vararia</taxon>
    </lineage>
</organism>
<evidence type="ECO:0000313" key="1">
    <source>
        <dbReference type="EMBL" id="KAI0037152.1"/>
    </source>
</evidence>
<sequence length="387" mass="44537">MICMFEGTCKKNQNAQCTFTVVILASYHFRGALAGWVGGEDVWCLIRNQMQSLKSLGYTYLFAFDTDHVVRLYQMFPSLVVAIIMEPDKQDECFNNEFDCVKSFHNPYGIPIWKILAFHFWTDARGPLGANWTLSPEPYHMEGHKPNTFLGYSIEPSCDSRAFVPHLERYDRAYIMTKRLQYLFESDNAWPPDFYEAAAKELEIDFVLGAANEKVFGKDGREIRPRNILPKGVKNLGKLELPEFLDELSKSQVLVGVGLPFTSPTPYEALCLGVPFINPIKSWDRHDPENRYKWEVQHGILKFWNPPYVYNVFKGDKQGFIDAIRSALENPIDSFVIDHMRMHALETRVQEILTKNYRGMASDILSRRQAGREDGPVRMAEFCPAGY</sequence>
<evidence type="ECO:0000313" key="2">
    <source>
        <dbReference type="Proteomes" id="UP000814128"/>
    </source>
</evidence>
<name>A0ACB8QZR2_9AGAM</name>
<dbReference type="Proteomes" id="UP000814128">
    <property type="component" value="Unassembled WGS sequence"/>
</dbReference>
<comment type="caution">
    <text evidence="1">The sequence shown here is derived from an EMBL/GenBank/DDBJ whole genome shotgun (WGS) entry which is preliminary data.</text>
</comment>
<keyword evidence="2" id="KW-1185">Reference proteome</keyword>
<gene>
    <name evidence="1" type="ORF">K488DRAFT_75486</name>
</gene>
<proteinExistence type="predicted"/>
<dbReference type="EMBL" id="MU273465">
    <property type="protein sequence ID" value="KAI0037152.1"/>
    <property type="molecule type" value="Genomic_DNA"/>
</dbReference>
<protein>
    <submittedName>
        <fullName evidence="1">Uncharacterized protein</fullName>
    </submittedName>
</protein>
<reference evidence="1" key="1">
    <citation type="submission" date="2021-02" db="EMBL/GenBank/DDBJ databases">
        <authorList>
            <consortium name="DOE Joint Genome Institute"/>
            <person name="Ahrendt S."/>
            <person name="Looney B.P."/>
            <person name="Miyauchi S."/>
            <person name="Morin E."/>
            <person name="Drula E."/>
            <person name="Courty P.E."/>
            <person name="Chicoki N."/>
            <person name="Fauchery L."/>
            <person name="Kohler A."/>
            <person name="Kuo A."/>
            <person name="Labutti K."/>
            <person name="Pangilinan J."/>
            <person name="Lipzen A."/>
            <person name="Riley R."/>
            <person name="Andreopoulos W."/>
            <person name="He G."/>
            <person name="Johnson J."/>
            <person name="Barry K.W."/>
            <person name="Grigoriev I.V."/>
            <person name="Nagy L."/>
            <person name="Hibbett D."/>
            <person name="Henrissat B."/>
            <person name="Matheny P.B."/>
            <person name="Labbe J."/>
            <person name="Martin F."/>
        </authorList>
    </citation>
    <scope>NUCLEOTIDE SEQUENCE</scope>
    <source>
        <strain evidence="1">EC-137</strain>
    </source>
</reference>
<reference evidence="1" key="2">
    <citation type="journal article" date="2022" name="New Phytol.">
        <title>Evolutionary transition to the ectomycorrhizal habit in the genomes of a hyperdiverse lineage of mushroom-forming fungi.</title>
        <authorList>
            <person name="Looney B."/>
            <person name="Miyauchi S."/>
            <person name="Morin E."/>
            <person name="Drula E."/>
            <person name="Courty P.E."/>
            <person name="Kohler A."/>
            <person name="Kuo A."/>
            <person name="LaButti K."/>
            <person name="Pangilinan J."/>
            <person name="Lipzen A."/>
            <person name="Riley R."/>
            <person name="Andreopoulos W."/>
            <person name="He G."/>
            <person name="Johnson J."/>
            <person name="Nolan M."/>
            <person name="Tritt A."/>
            <person name="Barry K.W."/>
            <person name="Grigoriev I.V."/>
            <person name="Nagy L.G."/>
            <person name="Hibbett D."/>
            <person name="Henrissat B."/>
            <person name="Matheny P.B."/>
            <person name="Labbe J."/>
            <person name="Martin F.M."/>
        </authorList>
    </citation>
    <scope>NUCLEOTIDE SEQUENCE</scope>
    <source>
        <strain evidence="1">EC-137</strain>
    </source>
</reference>
<accession>A0ACB8QZR2</accession>